<dbReference type="InterPro" id="IPR011663">
    <property type="entry name" value="UTRA"/>
</dbReference>
<dbReference type="eggNOG" id="COG2188">
    <property type="taxonomic scope" value="Bacteria"/>
</dbReference>
<dbReference type="InterPro" id="IPR036390">
    <property type="entry name" value="WH_DNA-bd_sf"/>
</dbReference>
<evidence type="ECO:0000313" key="6">
    <source>
        <dbReference type="Proteomes" id="UP000000773"/>
    </source>
</evidence>
<dbReference type="SUPFAM" id="SSF64288">
    <property type="entry name" value="Chorismate lyase-like"/>
    <property type="match status" value="1"/>
</dbReference>
<dbReference type="InterPro" id="IPR000524">
    <property type="entry name" value="Tscrpt_reg_HTH_GntR"/>
</dbReference>
<dbReference type="GO" id="GO:0045892">
    <property type="term" value="P:negative regulation of DNA-templated transcription"/>
    <property type="evidence" value="ECO:0007669"/>
    <property type="project" value="TreeGrafter"/>
</dbReference>
<evidence type="ECO:0000256" key="1">
    <source>
        <dbReference type="ARBA" id="ARBA00023015"/>
    </source>
</evidence>
<dbReference type="GO" id="GO:0003700">
    <property type="term" value="F:DNA-binding transcription factor activity"/>
    <property type="evidence" value="ECO:0007669"/>
    <property type="project" value="InterPro"/>
</dbReference>
<protein>
    <submittedName>
        <fullName evidence="5">Transcriptional regulator, GntR family</fullName>
    </submittedName>
</protein>
<dbReference type="SMART" id="SM00866">
    <property type="entry name" value="UTRA"/>
    <property type="match status" value="1"/>
</dbReference>
<dbReference type="OrthoDB" id="9815017at2"/>
<gene>
    <name evidence="5" type="ordered locus">PEPE_0175</name>
</gene>
<dbReference type="HOGENOM" id="CLU_063236_4_2_9"/>
<dbReference type="InterPro" id="IPR050679">
    <property type="entry name" value="Bact_HTH_transcr_reg"/>
</dbReference>
<reference evidence="5 6" key="1">
    <citation type="journal article" date="2006" name="Proc. Natl. Acad. Sci. U.S.A.">
        <title>Comparative genomics of the lactic acid bacteria.</title>
        <authorList>
            <person name="Makarova K."/>
            <person name="Slesarev A."/>
            <person name="Wolf Y."/>
            <person name="Sorokin A."/>
            <person name="Mirkin B."/>
            <person name="Koonin E."/>
            <person name="Pavlov A."/>
            <person name="Pavlova N."/>
            <person name="Karamychev V."/>
            <person name="Polouchine N."/>
            <person name="Shakhova V."/>
            <person name="Grigoriev I."/>
            <person name="Lou Y."/>
            <person name="Rohksar D."/>
            <person name="Lucas S."/>
            <person name="Huang K."/>
            <person name="Goodstein D.M."/>
            <person name="Hawkins T."/>
            <person name="Plengvidhya V."/>
            <person name="Welker D."/>
            <person name="Hughes J."/>
            <person name="Goh Y."/>
            <person name="Benson A."/>
            <person name="Baldwin K."/>
            <person name="Lee J.H."/>
            <person name="Diaz-Muniz I."/>
            <person name="Dosti B."/>
            <person name="Smeianov V."/>
            <person name="Wechter W."/>
            <person name="Barabote R."/>
            <person name="Lorca G."/>
            <person name="Altermann E."/>
            <person name="Barrangou R."/>
            <person name="Ganesan B."/>
            <person name="Xie Y."/>
            <person name="Rawsthorne H."/>
            <person name="Tamir D."/>
            <person name="Parker C."/>
            <person name="Breidt F."/>
            <person name="Broadbent J."/>
            <person name="Hutkins R."/>
            <person name="O'Sullivan D."/>
            <person name="Steele J."/>
            <person name="Unlu G."/>
            <person name="Saier M."/>
            <person name="Klaenhammer T."/>
            <person name="Richardson P."/>
            <person name="Kozyavkin S."/>
            <person name="Weimer B."/>
            <person name="Mills D."/>
        </authorList>
    </citation>
    <scope>NUCLEOTIDE SEQUENCE [LARGE SCALE GENOMIC DNA]</scope>
    <source>
        <strain evidence="6">ATCC 25745 / CCUG 21536 / LMG 10740 / 183-1w</strain>
    </source>
</reference>
<evidence type="ECO:0000259" key="4">
    <source>
        <dbReference type="SMART" id="SM00866"/>
    </source>
</evidence>
<dbReference type="DNASU" id="4418654"/>
<keyword evidence="1" id="KW-0805">Transcription regulation</keyword>
<dbReference type="Pfam" id="PF07702">
    <property type="entry name" value="UTRA"/>
    <property type="match status" value="1"/>
</dbReference>
<accession>Q03HP0</accession>
<dbReference type="RefSeq" id="WP_011672901.1">
    <property type="nucleotide sequence ID" value="NC_008525.1"/>
</dbReference>
<proteinExistence type="predicted"/>
<dbReference type="EMBL" id="CP000422">
    <property type="protein sequence ID" value="ABJ67282.1"/>
    <property type="molecule type" value="Genomic_DNA"/>
</dbReference>
<dbReference type="AlphaFoldDB" id="Q03HP0"/>
<dbReference type="PANTHER" id="PTHR44846:SF17">
    <property type="entry name" value="GNTR-FAMILY TRANSCRIPTIONAL REGULATOR"/>
    <property type="match status" value="1"/>
</dbReference>
<feature type="domain" description="UbiC transcription regulator-associated" evidence="4">
    <location>
        <begin position="87"/>
        <end position="225"/>
    </location>
</feature>
<dbReference type="SUPFAM" id="SSF46785">
    <property type="entry name" value="Winged helix' DNA-binding domain"/>
    <property type="match status" value="1"/>
</dbReference>
<dbReference type="PANTHER" id="PTHR44846">
    <property type="entry name" value="MANNOSYL-D-GLYCERATE TRANSPORT/METABOLISM SYSTEM REPRESSOR MNGR-RELATED"/>
    <property type="match status" value="1"/>
</dbReference>
<keyword evidence="3" id="KW-0804">Transcription</keyword>
<dbReference type="Gene3D" id="3.40.1410.10">
    <property type="entry name" value="Chorismate lyase-like"/>
    <property type="match status" value="1"/>
</dbReference>
<evidence type="ECO:0000256" key="2">
    <source>
        <dbReference type="ARBA" id="ARBA00023125"/>
    </source>
</evidence>
<evidence type="ECO:0000256" key="3">
    <source>
        <dbReference type="ARBA" id="ARBA00023163"/>
    </source>
</evidence>
<dbReference type="Proteomes" id="UP000000773">
    <property type="component" value="Chromosome"/>
</dbReference>
<dbReference type="InterPro" id="IPR036388">
    <property type="entry name" value="WH-like_DNA-bd_sf"/>
</dbReference>
<dbReference type="GeneID" id="33061806"/>
<evidence type="ECO:0000313" key="5">
    <source>
        <dbReference type="EMBL" id="ABJ67282.1"/>
    </source>
</evidence>
<dbReference type="InterPro" id="IPR028978">
    <property type="entry name" value="Chorismate_lyase_/UTRA_dom_sf"/>
</dbReference>
<organism evidence="5 6">
    <name type="scientific">Pediococcus pentosaceus (strain ATCC 25745 / CCUG 21536 / LMG 10740 / 183-1w)</name>
    <dbReference type="NCBI Taxonomy" id="278197"/>
    <lineage>
        <taxon>Bacteria</taxon>
        <taxon>Bacillati</taxon>
        <taxon>Bacillota</taxon>
        <taxon>Bacilli</taxon>
        <taxon>Lactobacillales</taxon>
        <taxon>Lactobacillaceae</taxon>
        <taxon>Pediococcus</taxon>
    </lineage>
</organism>
<dbReference type="KEGG" id="ppe:PEPE_0175"/>
<dbReference type="Gene3D" id="1.10.10.10">
    <property type="entry name" value="Winged helix-like DNA-binding domain superfamily/Winged helix DNA-binding domain"/>
    <property type="match status" value="1"/>
</dbReference>
<dbReference type="GO" id="GO:0003677">
    <property type="term" value="F:DNA binding"/>
    <property type="evidence" value="ECO:0007669"/>
    <property type="project" value="UniProtKB-KW"/>
</dbReference>
<keyword evidence="2" id="KW-0238">DNA-binding</keyword>
<dbReference type="PRINTS" id="PR00035">
    <property type="entry name" value="HTHGNTR"/>
</dbReference>
<dbReference type="STRING" id="278197.PEPE_0175"/>
<sequence>MKFKELSPSTYAEEFIRSKILVEEDGTAIKSQRELSADLGVSRNAIKYALKRLQYDGDIRIKERQGIEINKKRDINLLSMEPMSKELKQAEMHIKHISSEIIKTPDSLVDFFGNATELAEIKRIRLDDKDVVSFEISYLDNRKFEDIASVNFNECSLYQILENRYGKLPIYGYENITCVLANESLATKLNVKINTPLYQVDSYNYSDDDKAVEHTAQFLPANKIKYHFKAKNIFDYQEDDDDDII</sequence>
<name>Q03HP0_PEDPA</name>